<keyword evidence="3" id="KW-1185">Reference proteome</keyword>
<comment type="caution">
    <text evidence="2">The sequence shown here is derived from an EMBL/GenBank/DDBJ whole genome shotgun (WGS) entry which is preliminary data.</text>
</comment>
<evidence type="ECO:0000313" key="3">
    <source>
        <dbReference type="Proteomes" id="UP001143304"/>
    </source>
</evidence>
<dbReference type="PANTHER" id="PTHR35801">
    <property type="entry name" value="PHOSPHOSERINE PHOSPHATASE RSBX"/>
    <property type="match status" value="1"/>
</dbReference>
<dbReference type="RefSeq" id="WP_279250471.1">
    <property type="nucleotide sequence ID" value="NZ_SHNO01000001.1"/>
</dbReference>
<evidence type="ECO:0000259" key="1">
    <source>
        <dbReference type="Pfam" id="PF07228"/>
    </source>
</evidence>
<dbReference type="Proteomes" id="UP001143304">
    <property type="component" value="Unassembled WGS sequence"/>
</dbReference>
<dbReference type="PANTHER" id="PTHR35801:SF1">
    <property type="entry name" value="PHOSPHOSERINE PHOSPHATASE RSBX"/>
    <property type="match status" value="1"/>
</dbReference>
<proteinExistence type="predicted"/>
<feature type="domain" description="PPM-type phosphatase" evidence="1">
    <location>
        <begin position="31"/>
        <end position="156"/>
    </location>
</feature>
<dbReference type="InterPro" id="IPR036457">
    <property type="entry name" value="PPM-type-like_dom_sf"/>
</dbReference>
<gene>
    <name evidence="2" type="ORF">EYC82_15540</name>
</gene>
<dbReference type="InterPro" id="IPR001932">
    <property type="entry name" value="PPM-type_phosphatase-like_dom"/>
</dbReference>
<dbReference type="Pfam" id="PF07228">
    <property type="entry name" value="SpoIIE"/>
    <property type="match status" value="1"/>
</dbReference>
<sequence length="195" mass="21040">MNFSYSVQCQPMPGQGGFSGDAARVVEDRDNNTILLVVIDALGHGKEAHKIAAKALDFCEQSASSPLPEIVHGLHHHVRKSVGLALALCRICKKESLLRYISIGNISMMLFKPKRIECLRQAGVVGYQISIPIERSCSLSTGDMLSICSDGVGEFTQGECDDALIVGAQSLGRFVMSNFAKDTDDALCLTLEVLP</sequence>
<accession>A0ABT3T9C3</accession>
<protein>
    <recommendedName>
        <fullName evidence="1">PPM-type phosphatase domain-containing protein</fullName>
    </recommendedName>
</protein>
<evidence type="ECO:0000313" key="2">
    <source>
        <dbReference type="EMBL" id="MCX2978780.1"/>
    </source>
</evidence>
<reference evidence="2" key="1">
    <citation type="submission" date="2019-02" db="EMBL/GenBank/DDBJ databases">
        <authorList>
            <person name="Li S.-H."/>
        </authorList>
    </citation>
    <scope>NUCLEOTIDE SEQUENCE</scope>
    <source>
        <strain evidence="2">IMCC11814</strain>
    </source>
</reference>
<dbReference type="EMBL" id="SHNO01000001">
    <property type="protein sequence ID" value="MCX2978780.1"/>
    <property type="molecule type" value="Genomic_DNA"/>
</dbReference>
<dbReference type="InterPro" id="IPR039248">
    <property type="entry name" value="Ptase_RsbX"/>
</dbReference>
<dbReference type="Gene3D" id="3.60.40.10">
    <property type="entry name" value="PPM-type phosphatase domain"/>
    <property type="match status" value="1"/>
</dbReference>
<dbReference type="SUPFAM" id="SSF81606">
    <property type="entry name" value="PP2C-like"/>
    <property type="match status" value="1"/>
</dbReference>
<name>A0ABT3T9C3_9GAMM</name>
<organism evidence="2 3">
    <name type="scientific">Candidatus Marimicrobium litorale</name>
    <dbReference type="NCBI Taxonomy" id="2518991"/>
    <lineage>
        <taxon>Bacteria</taxon>
        <taxon>Pseudomonadati</taxon>
        <taxon>Pseudomonadota</taxon>
        <taxon>Gammaproteobacteria</taxon>
        <taxon>Cellvibrionales</taxon>
        <taxon>Halieaceae</taxon>
        <taxon>Marimicrobium</taxon>
    </lineage>
</organism>